<dbReference type="AlphaFoldDB" id="A0A1Y3BHK3"/>
<evidence type="ECO:0000259" key="7">
    <source>
        <dbReference type="Pfam" id="PF01061"/>
    </source>
</evidence>
<keyword evidence="2" id="KW-0813">Transport</keyword>
<dbReference type="Pfam" id="PF01061">
    <property type="entry name" value="ABC2_membrane"/>
    <property type="match status" value="1"/>
</dbReference>
<dbReference type="InterPro" id="IPR013525">
    <property type="entry name" value="ABC2_TM"/>
</dbReference>
<reference evidence="8 9" key="1">
    <citation type="submission" date="2017-03" db="EMBL/GenBank/DDBJ databases">
        <title>Genome Survey of Euroglyphus maynei.</title>
        <authorList>
            <person name="Arlian L.G."/>
            <person name="Morgan M.S."/>
            <person name="Rider S.D."/>
        </authorList>
    </citation>
    <scope>NUCLEOTIDE SEQUENCE [LARGE SCALE GENOMIC DNA]</scope>
    <source>
        <strain evidence="8">Arlian Lab</strain>
        <tissue evidence="8">Whole body</tissue>
    </source>
</reference>
<dbReference type="GO" id="GO:0140359">
    <property type="term" value="F:ABC-type transporter activity"/>
    <property type="evidence" value="ECO:0007669"/>
    <property type="project" value="InterPro"/>
</dbReference>
<dbReference type="PANTHER" id="PTHR48041:SF129">
    <property type="entry name" value="PROTEIN WHITE"/>
    <property type="match status" value="1"/>
</dbReference>
<protein>
    <recommendedName>
        <fullName evidence="7">ABC-2 type transporter transmembrane domain-containing protein</fullName>
    </recommendedName>
</protein>
<sequence length="189" mass="22688">MFTTDQCKCNCFFNEHYLILWSFFQRICHEFKERENNELKENPEELSTDMIIQKSESIIYKASWMEQFHALLWRSFLSNIREPMITRIKFSQTLTVALLLGIVYWRQQLDQKGIMNINGAIFILIINLTFMNVFSVINTFCSELPIFLREYNNGMYRVDVYFLAKMFSELPYQIIFPTILVALLYYMVI</sequence>
<name>A0A1Y3BHK3_EURMA</name>
<evidence type="ECO:0000256" key="1">
    <source>
        <dbReference type="ARBA" id="ARBA00004141"/>
    </source>
</evidence>
<evidence type="ECO:0000313" key="8">
    <source>
        <dbReference type="EMBL" id="OTF79338.1"/>
    </source>
</evidence>
<evidence type="ECO:0000256" key="6">
    <source>
        <dbReference type="SAM" id="Phobius"/>
    </source>
</evidence>
<dbReference type="GO" id="GO:0005886">
    <property type="term" value="C:plasma membrane"/>
    <property type="evidence" value="ECO:0007669"/>
    <property type="project" value="TreeGrafter"/>
</dbReference>
<feature type="transmembrane region" description="Helical" evidence="6">
    <location>
        <begin position="170"/>
        <end position="188"/>
    </location>
</feature>
<dbReference type="GO" id="GO:0030659">
    <property type="term" value="C:cytoplasmic vesicle membrane"/>
    <property type="evidence" value="ECO:0007669"/>
    <property type="project" value="TreeGrafter"/>
</dbReference>
<comment type="caution">
    <text evidence="8">The sequence shown here is derived from an EMBL/GenBank/DDBJ whole genome shotgun (WGS) entry which is preliminary data.</text>
</comment>
<keyword evidence="5 6" id="KW-0472">Membrane</keyword>
<accession>A0A1Y3BHK3</accession>
<evidence type="ECO:0000313" key="9">
    <source>
        <dbReference type="Proteomes" id="UP000194236"/>
    </source>
</evidence>
<dbReference type="PANTHER" id="PTHR48041">
    <property type="entry name" value="ABC TRANSPORTER G FAMILY MEMBER 28"/>
    <property type="match status" value="1"/>
</dbReference>
<keyword evidence="3 6" id="KW-0812">Transmembrane</keyword>
<gene>
    <name evidence="8" type="ORF">BLA29_003269</name>
</gene>
<dbReference type="OrthoDB" id="6716308at2759"/>
<evidence type="ECO:0000256" key="5">
    <source>
        <dbReference type="ARBA" id="ARBA00023136"/>
    </source>
</evidence>
<comment type="subcellular location">
    <subcellularLocation>
        <location evidence="1">Membrane</location>
        <topology evidence="1">Multi-pass membrane protein</topology>
    </subcellularLocation>
</comment>
<evidence type="ECO:0000256" key="2">
    <source>
        <dbReference type="ARBA" id="ARBA00022448"/>
    </source>
</evidence>
<dbReference type="InterPro" id="IPR050352">
    <property type="entry name" value="ABCG_transporters"/>
</dbReference>
<feature type="domain" description="ABC-2 type transporter transmembrane" evidence="7">
    <location>
        <begin position="66"/>
        <end position="188"/>
    </location>
</feature>
<evidence type="ECO:0000256" key="3">
    <source>
        <dbReference type="ARBA" id="ARBA00022692"/>
    </source>
</evidence>
<dbReference type="Proteomes" id="UP000194236">
    <property type="component" value="Unassembled WGS sequence"/>
</dbReference>
<evidence type="ECO:0000256" key="4">
    <source>
        <dbReference type="ARBA" id="ARBA00022989"/>
    </source>
</evidence>
<keyword evidence="4 6" id="KW-1133">Transmembrane helix</keyword>
<dbReference type="EMBL" id="MUJZ01023646">
    <property type="protein sequence ID" value="OTF79338.1"/>
    <property type="molecule type" value="Genomic_DNA"/>
</dbReference>
<keyword evidence="9" id="KW-1185">Reference proteome</keyword>
<organism evidence="8 9">
    <name type="scientific">Euroglyphus maynei</name>
    <name type="common">Mayne's house dust mite</name>
    <dbReference type="NCBI Taxonomy" id="6958"/>
    <lineage>
        <taxon>Eukaryota</taxon>
        <taxon>Metazoa</taxon>
        <taxon>Ecdysozoa</taxon>
        <taxon>Arthropoda</taxon>
        <taxon>Chelicerata</taxon>
        <taxon>Arachnida</taxon>
        <taxon>Acari</taxon>
        <taxon>Acariformes</taxon>
        <taxon>Sarcoptiformes</taxon>
        <taxon>Astigmata</taxon>
        <taxon>Psoroptidia</taxon>
        <taxon>Analgoidea</taxon>
        <taxon>Pyroglyphidae</taxon>
        <taxon>Pyroglyphinae</taxon>
        <taxon>Euroglyphus</taxon>
    </lineage>
</organism>
<feature type="transmembrane region" description="Helical" evidence="6">
    <location>
        <begin position="117"/>
        <end position="137"/>
    </location>
</feature>
<proteinExistence type="predicted"/>